<dbReference type="SMART" id="SM01389">
    <property type="entry name" value="Spt4"/>
    <property type="match status" value="1"/>
</dbReference>
<comment type="similarity">
    <text evidence="2">Belongs to the archaeal Spt4 family.</text>
</comment>
<dbReference type="GO" id="GO:0008270">
    <property type="term" value="F:zinc ion binding"/>
    <property type="evidence" value="ECO:0007669"/>
    <property type="project" value="UniProtKB-UniRule"/>
</dbReference>
<keyword evidence="4" id="KW-0238">DNA-binding</keyword>
<feature type="binding site" evidence="2">
    <location>
        <position position="25"/>
    </location>
    <ligand>
        <name>Zn(2+)</name>
        <dbReference type="ChEBI" id="CHEBI:29105"/>
    </ligand>
</feature>
<reference evidence="4" key="1">
    <citation type="submission" date="2013-11" db="EMBL/GenBank/DDBJ databases">
        <title>Comparative genomics of Ignicoccus.</title>
        <authorList>
            <person name="Podar M."/>
        </authorList>
    </citation>
    <scope>NUCLEOTIDE SEQUENCE</scope>
    <source>
        <strain evidence="4">DSM 13166</strain>
    </source>
</reference>
<dbReference type="GO" id="GO:0006355">
    <property type="term" value="P:regulation of DNA-templated transcription"/>
    <property type="evidence" value="ECO:0007669"/>
    <property type="project" value="UniProtKB-UniRule"/>
</dbReference>
<dbReference type="InterPro" id="IPR029040">
    <property type="entry name" value="RPABC4/Spt4"/>
</dbReference>
<dbReference type="NCBIfam" id="NF041664">
    <property type="entry name" value="RNAP_arch_Epp"/>
    <property type="match status" value="1"/>
</dbReference>
<dbReference type="GO" id="GO:0003677">
    <property type="term" value="F:DNA binding"/>
    <property type="evidence" value="ECO:0007669"/>
    <property type="project" value="UniProtKB-KW"/>
</dbReference>
<evidence type="ECO:0000313" key="4">
    <source>
        <dbReference type="EMBL" id="UXD21391.1"/>
    </source>
</evidence>
<keyword evidence="2" id="KW-0862">Zinc</keyword>
<dbReference type="SUPFAM" id="SSF63393">
    <property type="entry name" value="RNA polymerase subunits"/>
    <property type="match status" value="1"/>
</dbReference>
<dbReference type="Proteomes" id="UP001063698">
    <property type="component" value="Chromosome"/>
</dbReference>
<proteinExistence type="inferred from homology"/>
<keyword evidence="5" id="KW-1185">Reference proteome</keyword>
<dbReference type="InterPro" id="IPR038589">
    <property type="entry name" value="Spt4_dom_sf"/>
</dbReference>
<dbReference type="AlphaFoldDB" id="A0A977PJ86"/>
<sequence>MKRMRKPFKACMDCRALVPRDAEVCPFCGSSNLTENWDGAIIVISEKSELLGELEYLKKPGRYAVEVAASE</sequence>
<dbReference type="InterPro" id="IPR022800">
    <property type="entry name" value="Spt4/RpoE2_Znf"/>
</dbReference>
<feature type="binding site" evidence="2">
    <location>
        <position position="11"/>
    </location>
    <ligand>
        <name>Zn(2+)</name>
        <dbReference type="ChEBI" id="CHEBI:29105"/>
    </ligand>
</feature>
<organism evidence="4 5">
    <name type="scientific">Ignicoccus pacificus DSM 13166</name>
    <dbReference type="NCBI Taxonomy" id="940294"/>
    <lineage>
        <taxon>Archaea</taxon>
        <taxon>Thermoproteota</taxon>
        <taxon>Thermoprotei</taxon>
        <taxon>Desulfurococcales</taxon>
        <taxon>Desulfurococcaceae</taxon>
        <taxon>Ignicoccus</taxon>
    </lineage>
</organism>
<evidence type="ECO:0000259" key="3">
    <source>
        <dbReference type="SMART" id="SM01389"/>
    </source>
</evidence>
<keyword evidence="2" id="KW-0479">Metal-binding</keyword>
<dbReference type="PANTHER" id="PTHR40704:SF1">
    <property type="entry name" value="TRANSCRIPTION ELONGATION FACTOR SPT4"/>
    <property type="match status" value="1"/>
</dbReference>
<keyword evidence="1 2" id="KW-0804">Transcription</keyword>
<comment type="function">
    <text evidence="2">Stimulates transcription elongation.</text>
</comment>
<evidence type="ECO:0000313" key="5">
    <source>
        <dbReference type="Proteomes" id="UP001063698"/>
    </source>
</evidence>
<dbReference type="KEGG" id="ipc:IPA_03780"/>
<dbReference type="InterPro" id="IPR007178">
    <property type="entry name" value="Spt4_arch"/>
</dbReference>
<feature type="domain" description="Spt4/RpoE2 zinc finger" evidence="3">
    <location>
        <begin position="8"/>
        <end position="68"/>
    </location>
</feature>
<gene>
    <name evidence="2" type="primary">spt4</name>
    <name evidence="4" type="ORF">IPA_03780</name>
</gene>
<dbReference type="Pfam" id="PF06093">
    <property type="entry name" value="Spt4"/>
    <property type="match status" value="1"/>
</dbReference>
<dbReference type="PANTHER" id="PTHR40704">
    <property type="entry name" value="TRANSCRIPTION ELONGATION FACTOR SPT4"/>
    <property type="match status" value="1"/>
</dbReference>
<comment type="subunit">
    <text evidence="2">Heterodimer composed of Spt4 and Spt5.</text>
</comment>
<feature type="binding site" evidence="2">
    <location>
        <position position="28"/>
    </location>
    <ligand>
        <name>Zn(2+)</name>
        <dbReference type="ChEBI" id="CHEBI:29105"/>
    </ligand>
</feature>
<accession>A0A977PJ86</accession>
<keyword evidence="2" id="KW-0805">Transcription regulation</keyword>
<dbReference type="EMBL" id="CP006868">
    <property type="protein sequence ID" value="UXD21391.1"/>
    <property type="molecule type" value="Genomic_DNA"/>
</dbReference>
<dbReference type="Gene3D" id="2.20.28.90">
    <property type="match status" value="1"/>
</dbReference>
<evidence type="ECO:0000256" key="2">
    <source>
        <dbReference type="HAMAP-Rule" id="MF_00949"/>
    </source>
</evidence>
<evidence type="ECO:0000256" key="1">
    <source>
        <dbReference type="ARBA" id="ARBA00023163"/>
    </source>
</evidence>
<feature type="binding site" evidence="2">
    <location>
        <position position="14"/>
    </location>
    <ligand>
        <name>Zn(2+)</name>
        <dbReference type="ChEBI" id="CHEBI:29105"/>
    </ligand>
</feature>
<protein>
    <recommendedName>
        <fullName evidence="2">Transcription elongation factor Spt4</fullName>
    </recommendedName>
</protein>
<dbReference type="HAMAP" id="MF_00949">
    <property type="entry name" value="Spt4_arch"/>
    <property type="match status" value="1"/>
</dbReference>
<name>A0A977PJ86_9CREN</name>